<dbReference type="InterPro" id="IPR029063">
    <property type="entry name" value="SAM-dependent_MTases_sf"/>
</dbReference>
<organism evidence="7 8">
    <name type="scientific">Natrialba taiwanensis DSM 12281</name>
    <dbReference type="NCBI Taxonomy" id="1230458"/>
    <lineage>
        <taxon>Archaea</taxon>
        <taxon>Methanobacteriati</taxon>
        <taxon>Methanobacteriota</taxon>
        <taxon>Stenosarchaea group</taxon>
        <taxon>Halobacteria</taxon>
        <taxon>Halobacteriales</taxon>
        <taxon>Natrialbaceae</taxon>
        <taxon>Natrialba</taxon>
    </lineage>
</organism>
<dbReference type="GO" id="GO:0009007">
    <property type="term" value="F:site-specific DNA-methyltransferase (adenine-specific) activity"/>
    <property type="evidence" value="ECO:0007669"/>
    <property type="project" value="UniProtKB-EC"/>
</dbReference>
<dbReference type="EC" id="2.1.1.72" evidence="1"/>
<keyword evidence="3" id="KW-0808">Transferase</keyword>
<dbReference type="PANTHER" id="PTHR33841">
    <property type="entry name" value="DNA METHYLTRANSFERASE YEEA-RELATED"/>
    <property type="match status" value="1"/>
</dbReference>
<reference evidence="7 8" key="1">
    <citation type="journal article" date="2014" name="PLoS Genet.">
        <title>Phylogenetically driven sequencing of extremely halophilic archaea reveals strategies for static and dynamic osmo-response.</title>
        <authorList>
            <person name="Becker E.A."/>
            <person name="Seitzer P.M."/>
            <person name="Tritt A."/>
            <person name="Larsen D."/>
            <person name="Krusor M."/>
            <person name="Yao A.I."/>
            <person name="Wu D."/>
            <person name="Madern D."/>
            <person name="Eisen J.A."/>
            <person name="Darling A.E."/>
            <person name="Facciotti M.T."/>
        </authorList>
    </citation>
    <scope>NUCLEOTIDE SEQUENCE [LARGE SCALE GENOMIC DNA]</scope>
    <source>
        <strain evidence="7 8">DSM 12281</strain>
    </source>
</reference>
<dbReference type="Proteomes" id="UP000011648">
    <property type="component" value="Unassembled WGS sequence"/>
</dbReference>
<dbReference type="InterPro" id="IPR050953">
    <property type="entry name" value="N4_N6_ade-DNA_methylase"/>
</dbReference>
<evidence type="ECO:0000256" key="3">
    <source>
        <dbReference type="ARBA" id="ARBA00022679"/>
    </source>
</evidence>
<evidence type="ECO:0000256" key="4">
    <source>
        <dbReference type="ARBA" id="ARBA00022691"/>
    </source>
</evidence>
<evidence type="ECO:0000256" key="1">
    <source>
        <dbReference type="ARBA" id="ARBA00011900"/>
    </source>
</evidence>
<dbReference type="PATRIC" id="fig|1230458.4.peg.1438"/>
<dbReference type="InterPro" id="IPR011639">
    <property type="entry name" value="MethylTrfase_TaqI-like_dom"/>
</dbReference>
<dbReference type="SUPFAM" id="SSF53335">
    <property type="entry name" value="S-adenosyl-L-methionine-dependent methyltransferases"/>
    <property type="match status" value="1"/>
</dbReference>
<keyword evidence="8" id="KW-1185">Reference proteome</keyword>
<dbReference type="GO" id="GO:0006304">
    <property type="term" value="P:DNA modification"/>
    <property type="evidence" value="ECO:0007669"/>
    <property type="project" value="InterPro"/>
</dbReference>
<evidence type="ECO:0000256" key="2">
    <source>
        <dbReference type="ARBA" id="ARBA00022603"/>
    </source>
</evidence>
<feature type="domain" description="Type II methyltransferase M.TaqI-like" evidence="6">
    <location>
        <begin position="724"/>
        <end position="794"/>
    </location>
</feature>
<dbReference type="Gene3D" id="3.40.50.150">
    <property type="entry name" value="Vaccinia Virus protein VP39"/>
    <property type="match status" value="1"/>
</dbReference>
<evidence type="ECO:0000313" key="7">
    <source>
        <dbReference type="EMBL" id="ELY93632.1"/>
    </source>
</evidence>
<keyword evidence="4" id="KW-0949">S-adenosyl-L-methionine</keyword>
<dbReference type="PANTHER" id="PTHR33841:SF1">
    <property type="entry name" value="DNA METHYLTRANSFERASE A"/>
    <property type="match status" value="1"/>
</dbReference>
<dbReference type="AlphaFoldDB" id="M0A6W5"/>
<accession>M0A6W5</accession>
<gene>
    <name evidence="7" type="ORF">C484_07106</name>
</gene>
<evidence type="ECO:0000256" key="5">
    <source>
        <dbReference type="ARBA" id="ARBA00047942"/>
    </source>
</evidence>
<comment type="catalytic activity">
    <reaction evidence="5">
        <text>a 2'-deoxyadenosine in DNA + S-adenosyl-L-methionine = an N(6)-methyl-2'-deoxyadenosine in DNA + S-adenosyl-L-homocysteine + H(+)</text>
        <dbReference type="Rhea" id="RHEA:15197"/>
        <dbReference type="Rhea" id="RHEA-COMP:12418"/>
        <dbReference type="Rhea" id="RHEA-COMP:12419"/>
        <dbReference type="ChEBI" id="CHEBI:15378"/>
        <dbReference type="ChEBI" id="CHEBI:57856"/>
        <dbReference type="ChEBI" id="CHEBI:59789"/>
        <dbReference type="ChEBI" id="CHEBI:90615"/>
        <dbReference type="ChEBI" id="CHEBI:90616"/>
        <dbReference type="EC" id="2.1.1.72"/>
    </reaction>
</comment>
<dbReference type="GO" id="GO:0032259">
    <property type="term" value="P:methylation"/>
    <property type="evidence" value="ECO:0007669"/>
    <property type="project" value="UniProtKB-KW"/>
</dbReference>
<dbReference type="InterPro" id="IPR002052">
    <property type="entry name" value="DNA_methylase_N6_adenine_CS"/>
</dbReference>
<keyword evidence="2 7" id="KW-0489">Methyltransferase</keyword>
<evidence type="ECO:0000259" key="6">
    <source>
        <dbReference type="Pfam" id="PF07669"/>
    </source>
</evidence>
<name>M0A6W5_9EURY</name>
<dbReference type="EMBL" id="AOIL01000019">
    <property type="protein sequence ID" value="ELY93632.1"/>
    <property type="molecule type" value="Genomic_DNA"/>
</dbReference>
<proteinExistence type="predicted"/>
<evidence type="ECO:0000313" key="8">
    <source>
        <dbReference type="Proteomes" id="UP000011648"/>
    </source>
</evidence>
<dbReference type="PROSITE" id="PS00092">
    <property type="entry name" value="N6_MTASE"/>
    <property type="match status" value="1"/>
</dbReference>
<dbReference type="STRING" id="1230458.C484_07106"/>
<dbReference type="GO" id="GO:0003676">
    <property type="term" value="F:nucleic acid binding"/>
    <property type="evidence" value="ECO:0007669"/>
    <property type="project" value="InterPro"/>
</dbReference>
<comment type="caution">
    <text evidence="7">The sequence shown here is derived from an EMBL/GenBank/DDBJ whole genome shotgun (WGS) entry which is preliminary data.</text>
</comment>
<sequence>MTLRQITANDIAGWDSLEDIANSFEKRGLKPRPNLGEDNQLVLQLSDDEFVVLVNAGPGEAATDFKPDNRSRHTNLVATNDFEEFTFLTRMRTWEGQQHGRIKHQKISFTKNQFTRDSGEKNTVLKKLNSIEYGSSTAIYDTLYDTQQVVKEFYEEFEDLRTDLVQKVSGIPDDRGDAKQRYVQVVLDRMIFLYFIQEKRLLDRNPNYLHEQPGNVVDDGEDRYENFYRPLFFDYLAEDKQNPDFGSLPYLNGGLFAKNPVEEDFPDANLGESAEETNELFDDILDFLSGWNWNVDERLDIVDPKNLSPAILGHIFEQTVNQKEMGAYYTPEEITGFMSRRTIHPYLLDQLNDSVDTEYSEIDDVFGFPSVEAGGSGEAALADGGTMTRQVPTNNVETKHVETLYHDILKEVHVLDPAVGSGAFLLAAQDVLVDIYMQCIEYFQQLESEGKGWELDSRTRDELEEVNKGQGGASLYAKRTVILNNLYGVDIEEGAVEICKLRLWLSMVADIEDEPNEVEPLPNIDFNIRQGNSLIGFTDLIEIAREDEGDGSLRNWGGGAGTGVKELYDDVIDAIERHQGARSASEATNARKLAESRISSHSEILDEKVLEQFYSAGREDMTPDDVEAIHPFHWVLEFASVYDDGGFDVVIGNPPWDVLRTNRDDYFSKYDEQFRFRMPEEKDEVEDRLLEDDEVAEGWEEYQEEMQTRADYFNDAGVYTMQSPTIDGKKNTAENELSALFLERVFNLASDSSWVSLILPNVIFSGSSGKDLRLHLLNNTTVSSIAHFENHGIFEQIHAQYRFGILTFKNSGTTDRLKGTFDERNLDILTDIGSNTVEIPRAVLTRYSPKAAMFPQISASGDEADASLRVSALEKILSHPPIEEPVDDTWRAITHRELDRTYDSDRFVENPDAGSYPVYGGKNIYQYAYNSEFYDVAPPEFWSVEPEIDSDLSAKQRIREKEVRNLKTALYEALGGTGSQKSFVNNLLKEKRGKPLSDDDVLLDCTEYRIVFRDIAAATNERTFIAAVIPPGVVCHNTVRSIRPYMLDITRSNLDEYPLRSIYKRMFSDRELFVTLGLLNSLVFDNLMRTKTDTHILDYKFRESQLPRLTDGDNWFHYISNRAARLSCYGVDFAEMRERLGGIEPATDDYERRKLQAEIDAAALHAYGLNNRDAEFILNDFHRVSDPRVMTEEYFDIVLDKYDLLEQTGPQS</sequence>
<dbReference type="Pfam" id="PF07669">
    <property type="entry name" value="Eco57I"/>
    <property type="match status" value="2"/>
</dbReference>
<dbReference type="RefSeq" id="WP_006825231.1">
    <property type="nucleotide sequence ID" value="NZ_AOIL01000019.1"/>
</dbReference>
<protein>
    <recommendedName>
        <fullName evidence="1">site-specific DNA-methyltransferase (adenine-specific)</fullName>
        <ecNumber evidence="1">2.1.1.72</ecNumber>
    </recommendedName>
</protein>
<feature type="domain" description="Type II methyltransferase M.TaqI-like" evidence="6">
    <location>
        <begin position="484"/>
        <end position="672"/>
    </location>
</feature>